<dbReference type="InParanoid" id="A0A409X0R5"/>
<comment type="caution">
    <text evidence="3">The sequence shown here is derived from an EMBL/GenBank/DDBJ whole genome shotgun (WGS) entry which is preliminary data.</text>
</comment>
<evidence type="ECO:0000256" key="1">
    <source>
        <dbReference type="SAM" id="Coils"/>
    </source>
</evidence>
<dbReference type="Proteomes" id="UP000283269">
    <property type="component" value="Unassembled WGS sequence"/>
</dbReference>
<proteinExistence type="predicted"/>
<keyword evidence="4" id="KW-1185">Reference proteome</keyword>
<feature type="compositionally biased region" description="Polar residues" evidence="2">
    <location>
        <begin position="385"/>
        <end position="400"/>
    </location>
</feature>
<dbReference type="OrthoDB" id="2535391at2759"/>
<evidence type="ECO:0000313" key="4">
    <source>
        <dbReference type="Proteomes" id="UP000283269"/>
    </source>
</evidence>
<name>A0A409X0R5_PSICY</name>
<dbReference type="CDD" id="cd14686">
    <property type="entry name" value="bZIP"/>
    <property type="match status" value="1"/>
</dbReference>
<feature type="region of interest" description="Disordered" evidence="2">
    <location>
        <begin position="292"/>
        <end position="457"/>
    </location>
</feature>
<sequence length="457" mass="50374">MSNIAPADGIADQPEFDFWEFVCCTKCRMPFSLENGSATIPFWLTECGHVVCNNHLNRDQSCCQCGAQDIQLAPLQRQMEAPMSDWFRSIPSALESIAFTAKFQSEAMASQVRYHKSRHQQLRQIVERLKRDMSELKRSNDILQNQNEQLRHQMGYHEGGPSQGLNANGKRPMQQYELTNRRARTDSSPRSITTPVGPDRLTLLPGQQVPELSSHKQQGHNGRSHFTSNMHDTQDYVQQDAILARRPISSRSLEILIEKIRQFAYAPQGNSTFHAPQLTHAQAAPKLFQRTDNQQNVQQNQGAAATSHQHQIPPPSSSRFKPAQTLSNHAMNTPRNSTNRQQITMGPPPTPQHVRDGRSVPSISAGQHNNVQPSTSVDRRPIAAPSSTVPGQQPSLTTTRRFFAEGPNNPTAFIGHGASASTSRGPSRVSGALSNSASGTGQRTPFVAGAGQRGAFG</sequence>
<feature type="compositionally biased region" description="Polar residues" evidence="2">
    <location>
        <begin position="324"/>
        <end position="344"/>
    </location>
</feature>
<feature type="compositionally biased region" description="Polar residues" evidence="2">
    <location>
        <begin position="215"/>
        <end position="229"/>
    </location>
</feature>
<feature type="compositionally biased region" description="Polar residues" evidence="2">
    <location>
        <begin position="432"/>
        <end position="443"/>
    </location>
</feature>
<evidence type="ECO:0000256" key="2">
    <source>
        <dbReference type="SAM" id="MobiDB-lite"/>
    </source>
</evidence>
<gene>
    <name evidence="3" type="ORF">CVT25_011595</name>
</gene>
<accession>A0A409X0R5</accession>
<feature type="region of interest" description="Disordered" evidence="2">
    <location>
        <begin position="210"/>
        <end position="229"/>
    </location>
</feature>
<evidence type="ECO:0000313" key="3">
    <source>
        <dbReference type="EMBL" id="PPQ84321.1"/>
    </source>
</evidence>
<feature type="coiled-coil region" evidence="1">
    <location>
        <begin position="119"/>
        <end position="153"/>
    </location>
</feature>
<dbReference type="STRING" id="93625.A0A409X0R5"/>
<protein>
    <recommendedName>
        <fullName evidence="5">RING-type domain-containing protein</fullName>
    </recommendedName>
</protein>
<feature type="region of interest" description="Disordered" evidence="2">
    <location>
        <begin position="179"/>
        <end position="202"/>
    </location>
</feature>
<reference evidence="3 4" key="1">
    <citation type="journal article" date="2018" name="Evol. Lett.">
        <title>Horizontal gene cluster transfer increased hallucinogenic mushroom diversity.</title>
        <authorList>
            <person name="Reynolds H.T."/>
            <person name="Vijayakumar V."/>
            <person name="Gluck-Thaler E."/>
            <person name="Korotkin H.B."/>
            <person name="Matheny P.B."/>
            <person name="Slot J.C."/>
        </authorList>
    </citation>
    <scope>NUCLEOTIDE SEQUENCE [LARGE SCALE GENOMIC DNA]</scope>
    <source>
        <strain evidence="3 4">2631</strain>
    </source>
</reference>
<organism evidence="3 4">
    <name type="scientific">Psilocybe cyanescens</name>
    <dbReference type="NCBI Taxonomy" id="93625"/>
    <lineage>
        <taxon>Eukaryota</taxon>
        <taxon>Fungi</taxon>
        <taxon>Dikarya</taxon>
        <taxon>Basidiomycota</taxon>
        <taxon>Agaricomycotina</taxon>
        <taxon>Agaricomycetes</taxon>
        <taxon>Agaricomycetidae</taxon>
        <taxon>Agaricales</taxon>
        <taxon>Agaricineae</taxon>
        <taxon>Strophariaceae</taxon>
        <taxon>Psilocybe</taxon>
    </lineage>
</organism>
<evidence type="ECO:0008006" key="5">
    <source>
        <dbReference type="Google" id="ProtNLM"/>
    </source>
</evidence>
<dbReference type="AlphaFoldDB" id="A0A409X0R5"/>
<keyword evidence="1" id="KW-0175">Coiled coil</keyword>
<feature type="compositionally biased region" description="Polar residues" evidence="2">
    <location>
        <begin position="361"/>
        <end position="376"/>
    </location>
</feature>
<dbReference type="EMBL" id="NHYD01002895">
    <property type="protein sequence ID" value="PPQ84321.1"/>
    <property type="molecule type" value="Genomic_DNA"/>
</dbReference>